<evidence type="ECO:0000256" key="1">
    <source>
        <dbReference type="SAM" id="MobiDB-lite"/>
    </source>
</evidence>
<evidence type="ECO:0000313" key="2">
    <source>
        <dbReference type="EMBL" id="OQR77589.1"/>
    </source>
</evidence>
<feature type="compositionally biased region" description="Low complexity" evidence="1">
    <location>
        <begin position="161"/>
        <end position="173"/>
    </location>
</feature>
<feature type="compositionally biased region" description="Low complexity" evidence="1">
    <location>
        <begin position="94"/>
        <end position="126"/>
    </location>
</feature>
<feature type="compositionally biased region" description="Polar residues" evidence="1">
    <location>
        <begin position="308"/>
        <end position="324"/>
    </location>
</feature>
<dbReference type="FunCoup" id="A0A1V9XVT3">
    <property type="interactions" value="139"/>
</dbReference>
<sequence>MWSMDGSCRFSLNECLHISPRLVCQEEDCFEFAVTLKDKVLRLATESRELTLDWVATLTEKLRERGVFQPKENEYTTEPHKGIVPGAGMAANESTAHGSHTNSSSSHTASGNAARRFGPAVSTGSVSGAGGGVAPLPPAHPRRNMPLPPPPTEESEGRCFGGSNASNRSSAGSHYRPPSAAEMRTSLLSMVESSGRFLRQESIESDASSSSSLASFGDREAPVGPTSTTSGVPRDPTSRLPAPPTSPAHDQPIYEPIFPLVDRRLDRHHLSRTESARATPRQRMALQEDRSAKRHSYTGMAGLEDAVNGNTGSVQESRGVLTQHQPRRDGQMDEGRLARADFPRVQAVANPFRCAGMMSAAERVMARDTLYSDPSGHDDNANVNAGVSSGHRPLSGPDASATPTEGPTSLPPVGTPQPPEVPARSRHSIAEPRPLSPKPPRAVLRREATQENMRRMAATGDGLNANSNNPFLQAQPPAERVQVRNSTVVPGPSPLDTANSATHADAPQIAESLYAEISETSTGHVTLREGQILKLQEEMAHQAGILVKFAKRDVQGSLALVDVGGAVYIAGWNKPQMRTDLHIGDRLLNICGRRVICASEANKTIKGLVINRMVELTIQRVPYGKALAMRRNFDGENLGLIMENGTNEIHRVLEGGLAHRSGLPLMVVPTALDGGMTLTTWWITEVNHRPISLFYKNSEIEPRLRAVGKDISLVVQPSDFIRALKKQLKSMWTYKSYIAH</sequence>
<organism evidence="2 3">
    <name type="scientific">Tropilaelaps mercedesae</name>
    <dbReference type="NCBI Taxonomy" id="418985"/>
    <lineage>
        <taxon>Eukaryota</taxon>
        <taxon>Metazoa</taxon>
        <taxon>Ecdysozoa</taxon>
        <taxon>Arthropoda</taxon>
        <taxon>Chelicerata</taxon>
        <taxon>Arachnida</taxon>
        <taxon>Acari</taxon>
        <taxon>Parasitiformes</taxon>
        <taxon>Mesostigmata</taxon>
        <taxon>Gamasina</taxon>
        <taxon>Dermanyssoidea</taxon>
        <taxon>Laelapidae</taxon>
        <taxon>Tropilaelaps</taxon>
    </lineage>
</organism>
<dbReference type="EMBL" id="MNPL01003362">
    <property type="protein sequence ID" value="OQR77589.1"/>
    <property type="molecule type" value="Genomic_DNA"/>
</dbReference>
<feature type="region of interest" description="Disordered" evidence="1">
    <location>
        <begin position="76"/>
        <end position="179"/>
    </location>
</feature>
<reference evidence="2 3" key="1">
    <citation type="journal article" date="2017" name="Gigascience">
        <title>Draft genome of the honey bee ectoparasitic mite, Tropilaelaps mercedesae, is shaped by the parasitic life history.</title>
        <authorList>
            <person name="Dong X."/>
            <person name="Armstrong S.D."/>
            <person name="Xia D."/>
            <person name="Makepeace B.L."/>
            <person name="Darby A.C."/>
            <person name="Kadowaki T."/>
        </authorList>
    </citation>
    <scope>NUCLEOTIDE SEQUENCE [LARGE SCALE GENOMIC DNA]</scope>
    <source>
        <strain evidence="2">Wuxi-XJTLU</strain>
    </source>
</reference>
<feature type="region of interest" description="Disordered" evidence="1">
    <location>
        <begin position="271"/>
        <end position="338"/>
    </location>
</feature>
<keyword evidence="3" id="KW-1185">Reference proteome</keyword>
<feature type="region of interest" description="Disordered" evidence="1">
    <location>
        <begin position="200"/>
        <end position="254"/>
    </location>
</feature>
<gene>
    <name evidence="2" type="ORF">BIW11_02888</name>
</gene>
<dbReference type="Proteomes" id="UP000192247">
    <property type="component" value="Unassembled WGS sequence"/>
</dbReference>
<name>A0A1V9XVT3_9ACAR</name>
<dbReference type="AlphaFoldDB" id="A0A1V9XVT3"/>
<comment type="caution">
    <text evidence="2">The sequence shown here is derived from an EMBL/GenBank/DDBJ whole genome shotgun (WGS) entry which is preliminary data.</text>
</comment>
<accession>A0A1V9XVT3</accession>
<dbReference type="STRING" id="418985.A0A1V9XVT3"/>
<feature type="compositionally biased region" description="Low complexity" evidence="1">
    <location>
        <begin position="205"/>
        <end position="215"/>
    </location>
</feature>
<feature type="compositionally biased region" description="Basic and acidic residues" evidence="1">
    <location>
        <begin position="326"/>
        <end position="338"/>
    </location>
</feature>
<feature type="region of interest" description="Disordered" evidence="1">
    <location>
        <begin position="370"/>
        <end position="448"/>
    </location>
</feature>
<evidence type="ECO:0000313" key="3">
    <source>
        <dbReference type="Proteomes" id="UP000192247"/>
    </source>
</evidence>
<proteinExistence type="predicted"/>
<dbReference type="InParanoid" id="A0A1V9XVT3"/>
<feature type="compositionally biased region" description="Pro residues" evidence="1">
    <location>
        <begin position="409"/>
        <end position="421"/>
    </location>
</feature>
<dbReference type="OrthoDB" id="6126662at2759"/>
<protein>
    <recommendedName>
        <fullName evidence="4">PH domain-containing protein</fullName>
    </recommendedName>
</protein>
<evidence type="ECO:0008006" key="4">
    <source>
        <dbReference type="Google" id="ProtNLM"/>
    </source>
</evidence>